<dbReference type="Proteomes" id="UP001174909">
    <property type="component" value="Unassembled WGS sequence"/>
</dbReference>
<dbReference type="Pfam" id="PF01368">
    <property type="entry name" value="DHH"/>
    <property type="match status" value="1"/>
</dbReference>
<comment type="similarity">
    <text evidence="2">Belongs to the PPase class C family. Prune subfamily.</text>
</comment>
<dbReference type="InterPro" id="IPR036865">
    <property type="entry name" value="CRAL-TRIO_dom_sf"/>
</dbReference>
<sequence>MSSLAEYLAAIDSALTSLGEGDEIHITVGNESCDLDSIVCAICHAHFLAQLQRENRLFLPVLQCSRDDLSLRTDAVWLLTQLELEPANFLFMEEALPRLQAARKVSVTLVDHATPTGPLEELPNVEIAGVIDHHPSSFSSPRPADHVVEAVGSCATLVAERLLGEDEYSVTKPVATLLLGAILLDTVGLEDRAGRVTSKDKVMAERLGAWVDMSFTELYTSLSEARLSVAGLSPHQLLRKDFKSVVAGEHRLGFSSVTCQLSPELLVSDDMEQAVQTVCQTHSLSALLVLGVRVAGDSVSREIAIFQGEGASEVADTVASLLESDEGLQCRRLPSFSCILFQQGNPSLSRKHILPLVLKFMSSLSQDQESGRADREEDMIDPQRQPQEMIPEYTYEEEVCNRGCVRYVGPERQALLVISACYLPPRSLPQYDTTVDHLFLYIGSVLQRLVVDDYQLVYLHSGAPQHSMPSFSLLRKFYHMLDRRLRKQLKHLYIVHPTFWVRSMLQLARPFISSKFYRKVHIVRRLDQLTVPLEHYLIPAPVLRADSAHLPHPSQPSRRYTADKQL</sequence>
<evidence type="ECO:0000256" key="5">
    <source>
        <dbReference type="ARBA" id="ARBA00023211"/>
    </source>
</evidence>
<accession>A0AA35XCY4</accession>
<dbReference type="InterPro" id="IPR001667">
    <property type="entry name" value="DDH_dom"/>
</dbReference>
<evidence type="ECO:0000256" key="3">
    <source>
        <dbReference type="ARBA" id="ARBA00022723"/>
    </source>
</evidence>
<dbReference type="InterPro" id="IPR001251">
    <property type="entry name" value="CRAL-TRIO_dom"/>
</dbReference>
<dbReference type="InterPro" id="IPR004097">
    <property type="entry name" value="DHHA2"/>
</dbReference>
<organism evidence="7 8">
    <name type="scientific">Geodia barretti</name>
    <name type="common">Barrett's horny sponge</name>
    <dbReference type="NCBI Taxonomy" id="519541"/>
    <lineage>
        <taxon>Eukaryota</taxon>
        <taxon>Metazoa</taxon>
        <taxon>Porifera</taxon>
        <taxon>Demospongiae</taxon>
        <taxon>Heteroscleromorpha</taxon>
        <taxon>Tetractinellida</taxon>
        <taxon>Astrophorina</taxon>
        <taxon>Geodiidae</taxon>
        <taxon>Geodia</taxon>
    </lineage>
</organism>
<dbReference type="Pfam" id="PF02833">
    <property type="entry name" value="DHHA2"/>
    <property type="match status" value="1"/>
</dbReference>
<dbReference type="EMBL" id="CASHTH010003594">
    <property type="protein sequence ID" value="CAI8046870.1"/>
    <property type="molecule type" value="Genomic_DNA"/>
</dbReference>
<dbReference type="Gene3D" id="3.10.310.20">
    <property type="entry name" value="DHHA2 domain"/>
    <property type="match status" value="1"/>
</dbReference>
<evidence type="ECO:0000256" key="1">
    <source>
        <dbReference type="ARBA" id="ARBA00001936"/>
    </source>
</evidence>
<dbReference type="SMART" id="SM00516">
    <property type="entry name" value="SEC14"/>
    <property type="match status" value="1"/>
</dbReference>
<dbReference type="Pfam" id="PF13716">
    <property type="entry name" value="CRAL_TRIO_2"/>
    <property type="match status" value="1"/>
</dbReference>
<dbReference type="PANTHER" id="PTHR12112:SF39">
    <property type="entry name" value="EG:152A3.5 PROTEIN (FBGN0003116_PN PROTEIN)"/>
    <property type="match status" value="1"/>
</dbReference>
<dbReference type="InterPro" id="IPR038763">
    <property type="entry name" value="DHH_sf"/>
</dbReference>
<evidence type="ECO:0000313" key="7">
    <source>
        <dbReference type="EMBL" id="CAI8046870.1"/>
    </source>
</evidence>
<evidence type="ECO:0000256" key="2">
    <source>
        <dbReference type="ARBA" id="ARBA00010331"/>
    </source>
</evidence>
<evidence type="ECO:0000256" key="4">
    <source>
        <dbReference type="ARBA" id="ARBA00022801"/>
    </source>
</evidence>
<keyword evidence="5" id="KW-0464">Manganese</keyword>
<dbReference type="SUPFAM" id="SSF64182">
    <property type="entry name" value="DHH phosphoesterases"/>
    <property type="match status" value="1"/>
</dbReference>
<comment type="caution">
    <text evidence="7">The sequence shown here is derived from an EMBL/GenBank/DDBJ whole genome shotgun (WGS) entry which is preliminary data.</text>
</comment>
<protein>
    <submittedName>
        <fullName evidence="7">Exopolyphosphatase PRUNE1</fullName>
    </submittedName>
</protein>
<reference evidence="7" key="1">
    <citation type="submission" date="2023-03" db="EMBL/GenBank/DDBJ databases">
        <authorList>
            <person name="Steffen K."/>
            <person name="Cardenas P."/>
        </authorList>
    </citation>
    <scope>NUCLEOTIDE SEQUENCE</scope>
</reference>
<dbReference type="CDD" id="cd00170">
    <property type="entry name" value="SEC14"/>
    <property type="match status" value="1"/>
</dbReference>
<dbReference type="Gene3D" id="3.40.525.10">
    <property type="entry name" value="CRAL-TRIO lipid binding domain"/>
    <property type="match status" value="1"/>
</dbReference>
<evidence type="ECO:0000313" key="8">
    <source>
        <dbReference type="Proteomes" id="UP001174909"/>
    </source>
</evidence>
<dbReference type="GO" id="GO:0046872">
    <property type="term" value="F:metal ion binding"/>
    <property type="evidence" value="ECO:0007669"/>
    <property type="project" value="UniProtKB-KW"/>
</dbReference>
<keyword evidence="8" id="KW-1185">Reference proteome</keyword>
<dbReference type="Gene3D" id="3.90.1640.10">
    <property type="entry name" value="inorganic pyrophosphatase (n-terminal core)"/>
    <property type="match status" value="1"/>
</dbReference>
<comment type="cofactor">
    <cofactor evidence="1">
        <name>Mn(2+)</name>
        <dbReference type="ChEBI" id="CHEBI:29035"/>
    </cofactor>
</comment>
<dbReference type="SUPFAM" id="SSF52087">
    <property type="entry name" value="CRAL/TRIO domain"/>
    <property type="match status" value="1"/>
</dbReference>
<dbReference type="GO" id="GO:0004427">
    <property type="term" value="F:inorganic diphosphate phosphatase activity"/>
    <property type="evidence" value="ECO:0007669"/>
    <property type="project" value="UniProtKB-EC"/>
</dbReference>
<dbReference type="InterPro" id="IPR038222">
    <property type="entry name" value="DHHA2_dom_sf"/>
</dbReference>
<dbReference type="AlphaFoldDB" id="A0AA35XCY4"/>
<dbReference type="PANTHER" id="PTHR12112">
    <property type="entry name" value="BNIP - RELATED"/>
    <property type="match status" value="1"/>
</dbReference>
<dbReference type="PROSITE" id="PS50191">
    <property type="entry name" value="CRAL_TRIO"/>
    <property type="match status" value="1"/>
</dbReference>
<evidence type="ECO:0000259" key="6">
    <source>
        <dbReference type="PROSITE" id="PS50191"/>
    </source>
</evidence>
<name>A0AA35XCY4_GEOBA</name>
<proteinExistence type="inferred from homology"/>
<dbReference type="GO" id="GO:0005737">
    <property type="term" value="C:cytoplasm"/>
    <property type="evidence" value="ECO:0007669"/>
    <property type="project" value="InterPro"/>
</dbReference>
<dbReference type="SMART" id="SM01131">
    <property type="entry name" value="DHHA2"/>
    <property type="match status" value="1"/>
</dbReference>
<keyword evidence="4" id="KW-0378">Hydrolase</keyword>
<gene>
    <name evidence="7" type="ORF">GBAR_LOCUS25920</name>
</gene>
<keyword evidence="3" id="KW-0479">Metal-binding</keyword>
<feature type="domain" description="CRAL-TRIO" evidence="6">
    <location>
        <begin position="435"/>
        <end position="550"/>
    </location>
</feature>